<evidence type="ECO:0000313" key="2">
    <source>
        <dbReference type="EMBL" id="BCB84379.1"/>
    </source>
</evidence>
<feature type="compositionally biased region" description="Basic and acidic residues" evidence="1">
    <location>
        <begin position="7"/>
        <end position="29"/>
    </location>
</feature>
<reference evidence="2 3" key="1">
    <citation type="submission" date="2020-03" db="EMBL/GenBank/DDBJ databases">
        <title>Whole genome shotgun sequence of Phytohabitans suffuscus NBRC 105367.</title>
        <authorList>
            <person name="Komaki H."/>
            <person name="Tamura T."/>
        </authorList>
    </citation>
    <scope>NUCLEOTIDE SEQUENCE [LARGE SCALE GENOMIC DNA]</scope>
    <source>
        <strain evidence="2 3">NBRC 105367</strain>
    </source>
</reference>
<reference evidence="2 3" key="2">
    <citation type="submission" date="2020-03" db="EMBL/GenBank/DDBJ databases">
        <authorList>
            <person name="Ichikawa N."/>
            <person name="Kimura A."/>
            <person name="Kitahashi Y."/>
            <person name="Uohara A."/>
        </authorList>
    </citation>
    <scope>NUCLEOTIDE SEQUENCE [LARGE SCALE GENOMIC DNA]</scope>
    <source>
        <strain evidence="2 3">NBRC 105367</strain>
    </source>
</reference>
<feature type="region of interest" description="Disordered" evidence="1">
    <location>
        <begin position="1"/>
        <end position="55"/>
    </location>
</feature>
<dbReference type="AlphaFoldDB" id="A0A6F8YED5"/>
<sequence>MPLPEAAQRRAEERDAAGPERDQPEDRADQGGLARAVGAQDRHHLAGRDAEGDVTQDGAVAVSDHPVRDVHDVAVTHVPQPSAGPSTARFFRITEK</sequence>
<evidence type="ECO:0000313" key="3">
    <source>
        <dbReference type="Proteomes" id="UP000503011"/>
    </source>
</evidence>
<dbReference type="AntiFam" id="ANF00095">
    <property type="entry name" value="Shadow ORF (opposite ABC transporters)"/>
</dbReference>
<dbReference type="EMBL" id="AP022871">
    <property type="protein sequence ID" value="BCB84379.1"/>
    <property type="molecule type" value="Genomic_DNA"/>
</dbReference>
<name>A0A6F8YED5_9ACTN</name>
<dbReference type="Proteomes" id="UP000503011">
    <property type="component" value="Chromosome"/>
</dbReference>
<evidence type="ECO:0000256" key="1">
    <source>
        <dbReference type="SAM" id="MobiDB-lite"/>
    </source>
</evidence>
<gene>
    <name evidence="2" type="ORF">Psuf_016920</name>
</gene>
<dbReference type="KEGG" id="psuu:Psuf_016920"/>
<proteinExistence type="predicted"/>
<protein>
    <submittedName>
        <fullName evidence="2">Uncharacterized protein</fullName>
    </submittedName>
</protein>
<organism evidence="2 3">
    <name type="scientific">Phytohabitans suffuscus</name>
    <dbReference type="NCBI Taxonomy" id="624315"/>
    <lineage>
        <taxon>Bacteria</taxon>
        <taxon>Bacillati</taxon>
        <taxon>Actinomycetota</taxon>
        <taxon>Actinomycetes</taxon>
        <taxon>Micromonosporales</taxon>
        <taxon>Micromonosporaceae</taxon>
    </lineage>
</organism>
<feature type="compositionally biased region" description="Basic and acidic residues" evidence="1">
    <location>
        <begin position="40"/>
        <end position="51"/>
    </location>
</feature>
<accession>A0A6F8YED5</accession>
<keyword evidence="3" id="KW-1185">Reference proteome</keyword>